<dbReference type="PANTHER" id="PTHR24559">
    <property type="entry name" value="TRANSPOSON TY3-I GAG-POL POLYPROTEIN"/>
    <property type="match status" value="1"/>
</dbReference>
<dbReference type="SUPFAM" id="SSF56672">
    <property type="entry name" value="DNA/RNA polymerases"/>
    <property type="match status" value="1"/>
</dbReference>
<sequence length="219" mass="25698">MKPVKQKKRPFRLDKIIQAEVHKLLVAEQIKEIQFLEWLSNMVLVSKPEAKWRMCIDFWTSTRHTLRTFTHSTNRSTGRFHFWVQTPEHNGSLPGYHQIMLALGDHKRSSFITSSGTFCYVLMSFELKNAGITYQWLLDKIFRPQLRRKVEVYVDGMLVKSKNASNHITDLEETFGVLWKYKLKLNPAKHDFGVKGGYNLRFMVTKRGIEARLLKIKAI</sequence>
<name>A0AAW2U8N4_SESRA</name>
<dbReference type="InterPro" id="IPR000477">
    <property type="entry name" value="RT_dom"/>
</dbReference>
<organism evidence="2">
    <name type="scientific">Sesamum radiatum</name>
    <name type="common">Black benniseed</name>
    <dbReference type="NCBI Taxonomy" id="300843"/>
    <lineage>
        <taxon>Eukaryota</taxon>
        <taxon>Viridiplantae</taxon>
        <taxon>Streptophyta</taxon>
        <taxon>Embryophyta</taxon>
        <taxon>Tracheophyta</taxon>
        <taxon>Spermatophyta</taxon>
        <taxon>Magnoliopsida</taxon>
        <taxon>eudicotyledons</taxon>
        <taxon>Gunneridae</taxon>
        <taxon>Pentapetalae</taxon>
        <taxon>asterids</taxon>
        <taxon>lamiids</taxon>
        <taxon>Lamiales</taxon>
        <taxon>Pedaliaceae</taxon>
        <taxon>Sesamum</taxon>
    </lineage>
</organism>
<gene>
    <name evidence="2" type="ORF">Sradi_1503400</name>
</gene>
<proteinExistence type="predicted"/>
<reference evidence="2" key="1">
    <citation type="submission" date="2020-06" db="EMBL/GenBank/DDBJ databases">
        <authorList>
            <person name="Li T."/>
            <person name="Hu X."/>
            <person name="Zhang T."/>
            <person name="Song X."/>
            <person name="Zhang H."/>
            <person name="Dai N."/>
            <person name="Sheng W."/>
            <person name="Hou X."/>
            <person name="Wei L."/>
        </authorList>
    </citation>
    <scope>NUCLEOTIDE SEQUENCE</scope>
    <source>
        <strain evidence="2">G02</strain>
        <tissue evidence="2">Leaf</tissue>
    </source>
</reference>
<dbReference type="InterPro" id="IPR043128">
    <property type="entry name" value="Rev_trsase/Diguanyl_cyclase"/>
</dbReference>
<dbReference type="EMBL" id="JACGWJ010000006">
    <property type="protein sequence ID" value="KAL0413017.1"/>
    <property type="molecule type" value="Genomic_DNA"/>
</dbReference>
<protein>
    <recommendedName>
        <fullName evidence="1">Reverse transcriptase domain-containing protein</fullName>
    </recommendedName>
</protein>
<reference evidence="2" key="2">
    <citation type="journal article" date="2024" name="Plant">
        <title>Genomic evolution and insights into agronomic trait innovations of Sesamum species.</title>
        <authorList>
            <person name="Miao H."/>
            <person name="Wang L."/>
            <person name="Qu L."/>
            <person name="Liu H."/>
            <person name="Sun Y."/>
            <person name="Le M."/>
            <person name="Wang Q."/>
            <person name="Wei S."/>
            <person name="Zheng Y."/>
            <person name="Lin W."/>
            <person name="Duan Y."/>
            <person name="Cao H."/>
            <person name="Xiong S."/>
            <person name="Wang X."/>
            <person name="Wei L."/>
            <person name="Li C."/>
            <person name="Ma Q."/>
            <person name="Ju M."/>
            <person name="Zhao R."/>
            <person name="Li G."/>
            <person name="Mu C."/>
            <person name="Tian Q."/>
            <person name="Mei H."/>
            <person name="Zhang T."/>
            <person name="Gao T."/>
            <person name="Zhang H."/>
        </authorList>
    </citation>
    <scope>NUCLEOTIDE SEQUENCE</scope>
    <source>
        <strain evidence="2">G02</strain>
    </source>
</reference>
<dbReference type="CDD" id="cd01647">
    <property type="entry name" value="RT_LTR"/>
    <property type="match status" value="1"/>
</dbReference>
<comment type="caution">
    <text evidence="2">The sequence shown here is derived from an EMBL/GenBank/DDBJ whole genome shotgun (WGS) entry which is preliminary data.</text>
</comment>
<feature type="domain" description="Reverse transcriptase" evidence="1">
    <location>
        <begin position="95"/>
        <end position="193"/>
    </location>
</feature>
<accession>A0AAW2U8N4</accession>
<dbReference type="PANTHER" id="PTHR24559:SF430">
    <property type="entry name" value="RNA-DIRECTED DNA POLYMERASE"/>
    <property type="match status" value="1"/>
</dbReference>
<evidence type="ECO:0000313" key="2">
    <source>
        <dbReference type="EMBL" id="KAL0413017.1"/>
    </source>
</evidence>
<dbReference type="InterPro" id="IPR043502">
    <property type="entry name" value="DNA/RNA_pol_sf"/>
</dbReference>
<dbReference type="Pfam" id="PF00078">
    <property type="entry name" value="RVT_1"/>
    <property type="match status" value="1"/>
</dbReference>
<dbReference type="Gene3D" id="3.30.70.270">
    <property type="match status" value="1"/>
</dbReference>
<dbReference type="AlphaFoldDB" id="A0AAW2U8N4"/>
<dbReference type="Gene3D" id="3.10.10.10">
    <property type="entry name" value="HIV Type 1 Reverse Transcriptase, subunit A, domain 1"/>
    <property type="match status" value="1"/>
</dbReference>
<evidence type="ECO:0000259" key="1">
    <source>
        <dbReference type="Pfam" id="PF00078"/>
    </source>
</evidence>
<dbReference type="InterPro" id="IPR053134">
    <property type="entry name" value="RNA-dir_DNA_polymerase"/>
</dbReference>